<evidence type="ECO:0000256" key="1">
    <source>
        <dbReference type="SAM" id="Phobius"/>
    </source>
</evidence>
<keyword evidence="1" id="KW-1133">Transmembrane helix</keyword>
<accession>A0ABT5Z1S6</accession>
<gene>
    <name evidence="2" type="ORF">P2L57_19400</name>
</gene>
<name>A0ABT5Z1S6_9ACTN</name>
<keyword evidence="1" id="KW-0812">Transmembrane</keyword>
<organism evidence="2 3">
    <name type="scientific">Streptantibioticus ferralitis</name>
    <dbReference type="NCBI Taxonomy" id="236510"/>
    <lineage>
        <taxon>Bacteria</taxon>
        <taxon>Bacillati</taxon>
        <taxon>Actinomycetota</taxon>
        <taxon>Actinomycetes</taxon>
        <taxon>Kitasatosporales</taxon>
        <taxon>Streptomycetaceae</taxon>
        <taxon>Streptantibioticus</taxon>
    </lineage>
</organism>
<protein>
    <submittedName>
        <fullName evidence="2">Uncharacterized protein</fullName>
    </submittedName>
</protein>
<feature type="transmembrane region" description="Helical" evidence="1">
    <location>
        <begin position="49"/>
        <end position="71"/>
    </location>
</feature>
<dbReference type="EMBL" id="JARHTQ010000012">
    <property type="protein sequence ID" value="MDF2257798.1"/>
    <property type="molecule type" value="Genomic_DNA"/>
</dbReference>
<proteinExistence type="predicted"/>
<evidence type="ECO:0000313" key="2">
    <source>
        <dbReference type="EMBL" id="MDF2257798.1"/>
    </source>
</evidence>
<keyword evidence="3" id="KW-1185">Reference proteome</keyword>
<keyword evidence="1" id="KW-0472">Membrane</keyword>
<comment type="caution">
    <text evidence="2">The sequence shown here is derived from an EMBL/GenBank/DDBJ whole genome shotgun (WGS) entry which is preliminary data.</text>
</comment>
<dbReference type="RefSeq" id="WP_275816190.1">
    <property type="nucleotide sequence ID" value="NZ_BAAANM010000002.1"/>
</dbReference>
<dbReference type="Proteomes" id="UP001220022">
    <property type="component" value="Unassembled WGS sequence"/>
</dbReference>
<reference evidence="2 3" key="1">
    <citation type="submission" date="2023-03" db="EMBL/GenBank/DDBJ databases">
        <title>Draft genome sequence of type strain Streptomyces ferralitis JCM 14344.</title>
        <authorList>
            <person name="Klaysubun C."/>
            <person name="Duangmal K."/>
        </authorList>
    </citation>
    <scope>NUCLEOTIDE SEQUENCE [LARGE SCALE GENOMIC DNA]</scope>
    <source>
        <strain evidence="2 3">JCM 14344</strain>
    </source>
</reference>
<sequence length="88" mass="9916">MTDAVSGRLPDRKEAEVRRMLEIPHPPVPADLAERAIAHGRRLVRRRLLLRRTLWALLLAAVVAVAIWAAMDWPTPAPLNVTPPLESW</sequence>
<evidence type="ECO:0000313" key="3">
    <source>
        <dbReference type="Proteomes" id="UP001220022"/>
    </source>
</evidence>